<dbReference type="InterPro" id="IPR051612">
    <property type="entry name" value="Teichoic_Acid_Biosynth"/>
</dbReference>
<dbReference type="GO" id="GO:0047355">
    <property type="term" value="F:CDP-glycerol glycerophosphotransferase activity"/>
    <property type="evidence" value="ECO:0007669"/>
    <property type="project" value="InterPro"/>
</dbReference>
<dbReference type="Proteomes" id="UP000051249">
    <property type="component" value="Unassembled WGS sequence"/>
</dbReference>
<evidence type="ECO:0000256" key="5">
    <source>
        <dbReference type="ARBA" id="ARBA00022944"/>
    </source>
</evidence>
<dbReference type="Gene3D" id="3.40.50.11820">
    <property type="match status" value="2"/>
</dbReference>
<evidence type="ECO:0000259" key="7">
    <source>
        <dbReference type="Pfam" id="PF00535"/>
    </source>
</evidence>
<evidence type="ECO:0000256" key="3">
    <source>
        <dbReference type="ARBA" id="ARBA00022475"/>
    </source>
</evidence>
<dbReference type="InterPro" id="IPR029044">
    <property type="entry name" value="Nucleotide-diphossugar_trans"/>
</dbReference>
<dbReference type="Pfam" id="PF04464">
    <property type="entry name" value="Glyphos_transf"/>
    <property type="match status" value="2"/>
</dbReference>
<dbReference type="InterPro" id="IPR007554">
    <property type="entry name" value="Glycerophosphate_synth"/>
</dbReference>
<evidence type="ECO:0000256" key="2">
    <source>
        <dbReference type="ARBA" id="ARBA00010488"/>
    </source>
</evidence>
<keyword evidence="5" id="KW-0777">Teichoic acid biosynthesis</keyword>
<sequence>MLMGENILNQFEAKKLSVIVPCYKVEEYIKDCLDSLAQQTFFNMEVIMVDDGSPDNTGVILDQYADRYDNFIAVHTENGGLSAARNAGLPYVTGEFMAFVDSDDIVEENAYEVLVGSLINTGSDMASGFVNRLKGSKMYPSILHETAIPETILHTHINENPFLVYDTTAWNKVYRSSVFFENNIKYPVSLTYEDIPVSMKFHLLAKAVDVIDMPIYKWRVRESSNQSITQQRGSFKLFWDRIQTLEMARHSIEQLGGNDKVKEAFNFKVLDMDIPLYLNSFQNANDETLFAFQQDLVKFLRNYNLDDLKRISIRKQIQYRSILSGNFIDFKRYGYQRLDIGKTVLKNDNYEYVNNALNKDIVKKISVRDSFEIKGKTTKISEENGQVLILGFMDFVRTTKFNPESYKINVFLRNKENQKTFNISMEWNLKKKHRFSRRRKSKYEISFSMAEAIDNIGLGKWEIDYEVEANNIRVTGLIGHPTKRSNQLLDPLEINGNYVVNTFNKAWDLQFVVGNKQNSEMVHNHVDRIEHTSTGVTVFATVQSKSTSLAIRTSENKFAGITEITDSSESSYHIKSVWPYAEVLSEGSVKGSLGFYDIDSGASFPYSFAHQISPMDFEHGQFEGLIKCDNLKKINLNIIKKEVQVVSVNLDNGVLTLKLHDDLKILFQSISDKELTFGISSLDGKSSYNHVGEIDFDKNSGDITVQWKLYNNGTPVISNNRYECYLDVKGSNESRIALQSIMSRDTDLSDFENKNFKTKVLFDQQGKLIITSWQRWSFWNRSARKRSINYSLLYPLMRLLPLNNKVAVFESYWGTAYNDNPRSIYEYWSDTHPDFKFVWPMQDMTTELPEKTIKVRRYSLKYWYYLAVGKYFIQNTNFPNQYVKRSGQIEVETLHGTFMKKMGFEEPSMRNSSANAQKNFLKRNSRWNFLISPSEYMDETAKKAFDFKNKILSVGFPRNDVLINDNNAAYIEAKKNSMGIPNDKKIILYAPTYRQAGILDFELDLSKLRDKFGDDYIVLVRVHHLVASAIDLHKFSGFAIDMSAYQSIEDLYLISDLMITDYSSVMFDYGYLKKPMIFFAYDLDWYEDSTNRGVYLDYKNTVPGPVVTTNEELIEQLANIDDIKSRYANKLNDFYDRFCSYGRDGKASEKTVESLLKADAISQDNFIRNKFWTTKLNKFLGVSDLRIAFQNFLGGKVSPKKIIIFESNDGNSYSGDPRALYKKLIELDSEYVTYWNVNRDTADFFRRNNIPYVIKDSYWGSLKKARAMYWITDSDLPIIWKKPRHTKVVQTGQGSPLKTVGTDLSSDFIPGQTIYQYQRDQVRMSRKWDYMIAGNDESADIFENAYRLSNHQLIRSGLPRNDVFYNNNVDYIRSIKNNLDISHFSKVILYAPTWMDNDILYTDKYLASDIMDFSEVDKHLSNDTVMLVHFHPRVAANRPDLSGFKHIMDVTDYQQINDICLVSDLLISDYSSVVNDFANLRRPMIFLAKNPEKFDSYIHGLYLDYQSEMPGPIVKNTAELINELDIWKDSSNSTWTYKEQLEEYWNKYCGWEHGDSADRVWNFIFKNLKYKVREQKLTEDTSGKVNDGAALWSNVYGSGTETLIANLDLVGGLYTKCLKVASLVDPIQNENVGMKFYQIKYNDTLVWVSEKEIELG</sequence>
<dbReference type="SUPFAM" id="SSF53756">
    <property type="entry name" value="UDP-Glycosyltransferase/glycogen phosphorylase"/>
    <property type="match status" value="2"/>
</dbReference>
<comment type="subcellular location">
    <subcellularLocation>
        <location evidence="1">Cell membrane</location>
        <topology evidence="1">Peripheral membrane protein</topology>
    </subcellularLocation>
</comment>
<evidence type="ECO:0000256" key="1">
    <source>
        <dbReference type="ARBA" id="ARBA00004202"/>
    </source>
</evidence>
<proteinExistence type="inferred from homology"/>
<keyword evidence="3" id="KW-1003">Cell membrane</keyword>
<dbReference type="PATRIC" id="fig|480391.4.peg.649"/>
<evidence type="ECO:0000256" key="6">
    <source>
        <dbReference type="ARBA" id="ARBA00023136"/>
    </source>
</evidence>
<keyword evidence="9" id="KW-1185">Reference proteome</keyword>
<dbReference type="GO" id="GO:0019350">
    <property type="term" value="P:teichoic acid biosynthetic process"/>
    <property type="evidence" value="ECO:0007669"/>
    <property type="project" value="UniProtKB-KW"/>
</dbReference>
<protein>
    <submittedName>
        <fullName evidence="8">CDP-glycerol poly(Glycerophosphate) glycerophosphotransferase</fullName>
    </submittedName>
</protein>
<dbReference type="SUPFAM" id="SSF53448">
    <property type="entry name" value="Nucleotide-diphospho-sugar transferases"/>
    <property type="match status" value="1"/>
</dbReference>
<comment type="caution">
    <text evidence="8">The sequence shown here is derived from an EMBL/GenBank/DDBJ whole genome shotgun (WGS) entry which is preliminary data.</text>
</comment>
<evidence type="ECO:0000256" key="4">
    <source>
        <dbReference type="ARBA" id="ARBA00022679"/>
    </source>
</evidence>
<dbReference type="InterPro" id="IPR043149">
    <property type="entry name" value="TagF_N"/>
</dbReference>
<dbReference type="InterPro" id="IPR001173">
    <property type="entry name" value="Glyco_trans_2-like"/>
</dbReference>
<dbReference type="EMBL" id="JQCQ01000002">
    <property type="protein sequence ID" value="KRO26180.1"/>
    <property type="molecule type" value="Genomic_DNA"/>
</dbReference>
<name>A0A0R2NKB8_9LACO</name>
<dbReference type="Gene3D" id="3.90.550.10">
    <property type="entry name" value="Spore Coat Polysaccharide Biosynthesis Protein SpsA, Chain A"/>
    <property type="match status" value="1"/>
</dbReference>
<keyword evidence="6" id="KW-0472">Membrane</keyword>
<organism evidence="8 9">
    <name type="scientific">Pediococcus argentinicus</name>
    <dbReference type="NCBI Taxonomy" id="480391"/>
    <lineage>
        <taxon>Bacteria</taxon>
        <taxon>Bacillati</taxon>
        <taxon>Bacillota</taxon>
        <taxon>Bacilli</taxon>
        <taxon>Lactobacillales</taxon>
        <taxon>Lactobacillaceae</taxon>
        <taxon>Pediococcus</taxon>
    </lineage>
</organism>
<evidence type="ECO:0000313" key="8">
    <source>
        <dbReference type="EMBL" id="KRO26180.1"/>
    </source>
</evidence>
<accession>A0A0R2NKB8</accession>
<feature type="domain" description="Glycosyltransferase 2-like" evidence="7">
    <location>
        <begin position="17"/>
        <end position="133"/>
    </location>
</feature>
<reference evidence="8 9" key="1">
    <citation type="journal article" date="2015" name="Genome Announc.">
        <title>Expanding the biotechnology potential of lactobacilli through comparative genomics of 213 strains and associated genera.</title>
        <authorList>
            <person name="Sun Z."/>
            <person name="Harris H.M."/>
            <person name="McCann A."/>
            <person name="Guo C."/>
            <person name="Argimon S."/>
            <person name="Zhang W."/>
            <person name="Yang X."/>
            <person name="Jeffery I.B."/>
            <person name="Cooney J.C."/>
            <person name="Kagawa T.F."/>
            <person name="Liu W."/>
            <person name="Song Y."/>
            <person name="Salvetti E."/>
            <person name="Wrobel A."/>
            <person name="Rasinkangas P."/>
            <person name="Parkhill J."/>
            <person name="Rea M.C."/>
            <person name="O'Sullivan O."/>
            <person name="Ritari J."/>
            <person name="Douillard F.P."/>
            <person name="Paul Ross R."/>
            <person name="Yang R."/>
            <person name="Briner A.E."/>
            <person name="Felis G.E."/>
            <person name="de Vos W.M."/>
            <person name="Barrangou R."/>
            <person name="Klaenhammer T.R."/>
            <person name="Caufield P.W."/>
            <person name="Cui Y."/>
            <person name="Zhang H."/>
            <person name="O'Toole P.W."/>
        </authorList>
    </citation>
    <scope>NUCLEOTIDE SEQUENCE [LARGE SCALE GENOMIC DNA]</scope>
    <source>
        <strain evidence="8 9">DSM 23026</strain>
    </source>
</reference>
<dbReference type="CDD" id="cd00761">
    <property type="entry name" value="Glyco_tranf_GTA_type"/>
    <property type="match status" value="1"/>
</dbReference>
<evidence type="ECO:0000313" key="9">
    <source>
        <dbReference type="Proteomes" id="UP000051249"/>
    </source>
</evidence>
<gene>
    <name evidence="8" type="ORF">IV88_GL000640</name>
</gene>
<dbReference type="PANTHER" id="PTHR37316:SF3">
    <property type="entry name" value="TEICHOIC ACID GLYCEROL-PHOSPHATE TRANSFERASE"/>
    <property type="match status" value="1"/>
</dbReference>
<keyword evidence="4 8" id="KW-0808">Transferase</keyword>
<dbReference type="Pfam" id="PF00535">
    <property type="entry name" value="Glycos_transf_2"/>
    <property type="match status" value="1"/>
</dbReference>
<dbReference type="InterPro" id="IPR043148">
    <property type="entry name" value="TagF_C"/>
</dbReference>
<dbReference type="Gene3D" id="3.40.50.12580">
    <property type="match status" value="2"/>
</dbReference>
<dbReference type="GO" id="GO:0005886">
    <property type="term" value="C:plasma membrane"/>
    <property type="evidence" value="ECO:0007669"/>
    <property type="project" value="UniProtKB-SubCell"/>
</dbReference>
<comment type="similarity">
    <text evidence="2">Belongs to the CDP-glycerol glycerophosphotransferase family.</text>
</comment>
<dbReference type="PANTHER" id="PTHR37316">
    <property type="entry name" value="TEICHOIC ACID GLYCEROL-PHOSPHATE PRIMASE"/>
    <property type="match status" value="1"/>
</dbReference>